<dbReference type="PANTHER" id="PTHR38682">
    <property type="entry name" value="V-TYPE ATP SYNTHASE SUBUNIT C"/>
    <property type="match status" value="1"/>
</dbReference>
<gene>
    <name evidence="4" type="ORF">IAC59_03995</name>
</gene>
<reference evidence="4" key="1">
    <citation type="submission" date="2020-10" db="EMBL/GenBank/DDBJ databases">
        <authorList>
            <person name="Gilroy R."/>
        </authorList>
    </citation>
    <scope>NUCLEOTIDE SEQUENCE</scope>
    <source>
        <strain evidence="4">ChiSxjej2B14-8506</strain>
    </source>
</reference>
<accession>A0A9D1S3Y6</accession>
<dbReference type="AlphaFoldDB" id="A0A9D1S3Y6"/>
<dbReference type="InterPro" id="IPR002843">
    <property type="entry name" value="ATPase_V0-cplx_csu/dsu"/>
</dbReference>
<protein>
    <submittedName>
        <fullName evidence="4">V-type ATPase subunit</fullName>
    </submittedName>
</protein>
<dbReference type="SUPFAM" id="SSF103486">
    <property type="entry name" value="V-type ATP synthase subunit C"/>
    <property type="match status" value="1"/>
</dbReference>
<reference evidence="4" key="2">
    <citation type="journal article" date="2021" name="PeerJ">
        <title>Extensive microbial diversity within the chicken gut microbiome revealed by metagenomics and culture.</title>
        <authorList>
            <person name="Gilroy R."/>
            <person name="Ravi A."/>
            <person name="Getino M."/>
            <person name="Pursley I."/>
            <person name="Horton D.L."/>
            <person name="Alikhan N.F."/>
            <person name="Baker D."/>
            <person name="Gharbi K."/>
            <person name="Hall N."/>
            <person name="Watson M."/>
            <person name="Adriaenssens E.M."/>
            <person name="Foster-Nyarko E."/>
            <person name="Jarju S."/>
            <person name="Secka A."/>
            <person name="Antonio M."/>
            <person name="Oren A."/>
            <person name="Chaudhuri R.R."/>
            <person name="La Ragione R."/>
            <person name="Hildebrand F."/>
            <person name="Pallen M.J."/>
        </authorList>
    </citation>
    <scope>NUCLEOTIDE SEQUENCE</scope>
    <source>
        <strain evidence="4">ChiSxjej2B14-8506</strain>
    </source>
</reference>
<dbReference type="InterPro" id="IPR050873">
    <property type="entry name" value="V-ATPase_V0D/AC39_subunit"/>
</dbReference>
<dbReference type="Pfam" id="PF01992">
    <property type="entry name" value="vATP-synt_AC39"/>
    <property type="match status" value="1"/>
</dbReference>
<sequence length="330" mass="37291">MATSQAYAVGRVRVLERSLIGRAGLERLLTARAPEELCRMLSELGWGEATNQREVEELAERHVRMASELMVSASPDARVTDCFSYRYDVHNLKLLLKAQALGRLGEGESLPLMAGGTVEPERAIKAVTDGHFDAYAPEIAAEAAQLSREMVVKVDPLAIDARLDKAMYRQIALNLRHGAPAEIREYFRVQVDFINLLIRLRVKNMGRGGDFALKLMLTGGAIEPDKIAQAGDMAALRALYAHEDYYPRLRRALDTYEQSGDLTPVEKLEDDYLRERIEAHRYEPVSMLPLVGYLIARQREAAAVRMIMTALENRFPMDRLRERLRDMYGN</sequence>
<comment type="similarity">
    <text evidence="1">Belongs to the V-ATPase V0D/AC39 subunit family.</text>
</comment>
<organism evidence="4 5">
    <name type="scientific">Candidatus Fimadaptatus faecigallinarum</name>
    <dbReference type="NCBI Taxonomy" id="2840814"/>
    <lineage>
        <taxon>Bacteria</taxon>
        <taxon>Bacillati</taxon>
        <taxon>Bacillota</taxon>
        <taxon>Clostridia</taxon>
        <taxon>Eubacteriales</taxon>
        <taxon>Candidatus Fimadaptatus</taxon>
    </lineage>
</organism>
<evidence type="ECO:0000256" key="2">
    <source>
        <dbReference type="ARBA" id="ARBA00022448"/>
    </source>
</evidence>
<dbReference type="GO" id="GO:0046961">
    <property type="term" value="F:proton-transporting ATPase activity, rotational mechanism"/>
    <property type="evidence" value="ECO:0007669"/>
    <property type="project" value="InterPro"/>
</dbReference>
<evidence type="ECO:0000313" key="4">
    <source>
        <dbReference type="EMBL" id="HIU46399.1"/>
    </source>
</evidence>
<keyword evidence="3" id="KW-0406">Ion transport</keyword>
<keyword evidence="2" id="KW-0813">Transport</keyword>
<dbReference type="InterPro" id="IPR035067">
    <property type="entry name" value="V-type_ATPase_csu/dsu"/>
</dbReference>
<dbReference type="Gene3D" id="1.20.1690.10">
    <property type="entry name" value="V-type ATP synthase subunit C domain"/>
    <property type="match status" value="2"/>
</dbReference>
<dbReference type="Gene3D" id="1.10.132.50">
    <property type="entry name" value="ATP synthase (C/AC39) subunit, domain 3"/>
    <property type="match status" value="1"/>
</dbReference>
<dbReference type="InterPro" id="IPR036079">
    <property type="entry name" value="ATPase_csu/dsu_sf"/>
</dbReference>
<dbReference type="Proteomes" id="UP000824123">
    <property type="component" value="Unassembled WGS sequence"/>
</dbReference>
<comment type="caution">
    <text evidence="4">The sequence shown here is derived from an EMBL/GenBank/DDBJ whole genome shotgun (WGS) entry which is preliminary data.</text>
</comment>
<dbReference type="PANTHER" id="PTHR38682:SF1">
    <property type="entry name" value="V-TYPE ATP SYNTHASE SUBUNIT C"/>
    <property type="match status" value="1"/>
</dbReference>
<proteinExistence type="inferred from homology"/>
<evidence type="ECO:0000256" key="1">
    <source>
        <dbReference type="ARBA" id="ARBA00006709"/>
    </source>
</evidence>
<dbReference type="EMBL" id="DVNK01000027">
    <property type="protein sequence ID" value="HIU46399.1"/>
    <property type="molecule type" value="Genomic_DNA"/>
</dbReference>
<evidence type="ECO:0000313" key="5">
    <source>
        <dbReference type="Proteomes" id="UP000824123"/>
    </source>
</evidence>
<dbReference type="InterPro" id="IPR044911">
    <property type="entry name" value="V-type_ATPase_csu/dsu_dom_3"/>
</dbReference>
<name>A0A9D1S3Y6_9FIRM</name>
<evidence type="ECO:0000256" key="3">
    <source>
        <dbReference type="ARBA" id="ARBA00023065"/>
    </source>
</evidence>